<accession>A0AC35GP66</accession>
<proteinExistence type="predicted"/>
<evidence type="ECO:0000313" key="2">
    <source>
        <dbReference type="WBParaSite" id="PS1159_v2.g7355.t1"/>
    </source>
</evidence>
<name>A0AC35GP66_9BILA</name>
<dbReference type="WBParaSite" id="PS1159_v2.g7355.t1">
    <property type="protein sequence ID" value="PS1159_v2.g7355.t1"/>
    <property type="gene ID" value="PS1159_v2.g7355"/>
</dbReference>
<sequence length="101" mass="10993">MEPKELKFQKAGGSLKVKLNNNTGERQAVKVLCSDNVLYRVNPAFAFIEIGGSTEIEVIRQTGTPKADKILIAQAADTDAAPLFKKSEAYPTFLLPLQVVS</sequence>
<protein>
    <submittedName>
        <fullName evidence="2">MSP domain-containing protein</fullName>
    </submittedName>
</protein>
<organism evidence="1 2">
    <name type="scientific">Panagrolaimus sp. PS1159</name>
    <dbReference type="NCBI Taxonomy" id="55785"/>
    <lineage>
        <taxon>Eukaryota</taxon>
        <taxon>Metazoa</taxon>
        <taxon>Ecdysozoa</taxon>
        <taxon>Nematoda</taxon>
        <taxon>Chromadorea</taxon>
        <taxon>Rhabditida</taxon>
        <taxon>Tylenchina</taxon>
        <taxon>Panagrolaimomorpha</taxon>
        <taxon>Panagrolaimoidea</taxon>
        <taxon>Panagrolaimidae</taxon>
        <taxon>Panagrolaimus</taxon>
    </lineage>
</organism>
<evidence type="ECO:0000313" key="1">
    <source>
        <dbReference type="Proteomes" id="UP000887580"/>
    </source>
</evidence>
<reference evidence="2" key="1">
    <citation type="submission" date="2022-11" db="UniProtKB">
        <authorList>
            <consortium name="WormBaseParasite"/>
        </authorList>
    </citation>
    <scope>IDENTIFICATION</scope>
</reference>
<dbReference type="Proteomes" id="UP000887580">
    <property type="component" value="Unplaced"/>
</dbReference>